<feature type="region of interest" description="Disordered" evidence="1">
    <location>
        <begin position="220"/>
        <end position="258"/>
    </location>
</feature>
<feature type="compositionally biased region" description="Polar residues" evidence="1">
    <location>
        <begin position="77"/>
        <end position="95"/>
    </location>
</feature>
<feature type="compositionally biased region" description="Low complexity" evidence="1">
    <location>
        <begin position="28"/>
        <end position="43"/>
    </location>
</feature>
<name>A0ABQ9XE13_9EUKA</name>
<gene>
    <name evidence="2" type="ORF">BLNAU_16115</name>
</gene>
<proteinExistence type="predicted"/>
<evidence type="ECO:0000313" key="2">
    <source>
        <dbReference type="EMBL" id="KAK2948897.1"/>
    </source>
</evidence>
<organism evidence="2 3">
    <name type="scientific">Blattamonas nauphoetae</name>
    <dbReference type="NCBI Taxonomy" id="2049346"/>
    <lineage>
        <taxon>Eukaryota</taxon>
        <taxon>Metamonada</taxon>
        <taxon>Preaxostyla</taxon>
        <taxon>Oxymonadida</taxon>
        <taxon>Blattamonas</taxon>
    </lineage>
</organism>
<sequence>MLIAPFLGICFTNPLYLATTSSRRDDTTSTSTPPSPPDEQSTSFFNIIPRQPSTTVATTSHSPSDEQITGLLDPIPRQQNKTPSSPAITTPIQTPKSNRDLTWRCSKVINLMNQLDWKHLDAIRNDLSLGKDMGTPRMESRWKSKKLTQFNSLADAPIGKVLSLVGLVQVRPISKRILQTSLVNTSERDIQEVRDSVRNTEIHGFNLDKIWRELAGPDASKIRDRGIRSQQDSENTKPRPIRPPNLQTHRIPTADNNP</sequence>
<feature type="compositionally biased region" description="Polar residues" evidence="1">
    <location>
        <begin position="245"/>
        <end position="258"/>
    </location>
</feature>
<dbReference type="EMBL" id="JARBJD010000166">
    <property type="protein sequence ID" value="KAK2948897.1"/>
    <property type="molecule type" value="Genomic_DNA"/>
</dbReference>
<evidence type="ECO:0000313" key="3">
    <source>
        <dbReference type="Proteomes" id="UP001281761"/>
    </source>
</evidence>
<accession>A0ABQ9XE13</accession>
<dbReference type="Proteomes" id="UP001281761">
    <property type="component" value="Unassembled WGS sequence"/>
</dbReference>
<feature type="region of interest" description="Disordered" evidence="1">
    <location>
        <begin position="21"/>
        <end position="95"/>
    </location>
</feature>
<feature type="compositionally biased region" description="Polar residues" evidence="1">
    <location>
        <begin position="51"/>
        <end position="67"/>
    </location>
</feature>
<keyword evidence="3" id="KW-1185">Reference proteome</keyword>
<protein>
    <submittedName>
        <fullName evidence="2">Uncharacterized protein</fullName>
    </submittedName>
</protein>
<comment type="caution">
    <text evidence="2">The sequence shown here is derived from an EMBL/GenBank/DDBJ whole genome shotgun (WGS) entry which is preliminary data.</text>
</comment>
<reference evidence="2 3" key="1">
    <citation type="journal article" date="2022" name="bioRxiv">
        <title>Genomics of Preaxostyla Flagellates Illuminates Evolutionary Transitions and the Path Towards Mitochondrial Loss.</title>
        <authorList>
            <person name="Novak L.V.F."/>
            <person name="Treitli S.C."/>
            <person name="Pyrih J."/>
            <person name="Halakuc P."/>
            <person name="Pipaliya S.V."/>
            <person name="Vacek V."/>
            <person name="Brzon O."/>
            <person name="Soukal P."/>
            <person name="Eme L."/>
            <person name="Dacks J.B."/>
            <person name="Karnkowska A."/>
            <person name="Elias M."/>
            <person name="Hampl V."/>
        </authorList>
    </citation>
    <scope>NUCLEOTIDE SEQUENCE [LARGE SCALE GENOMIC DNA]</scope>
    <source>
        <strain evidence="2">NAU3</strain>
        <tissue evidence="2">Gut</tissue>
    </source>
</reference>
<evidence type="ECO:0000256" key="1">
    <source>
        <dbReference type="SAM" id="MobiDB-lite"/>
    </source>
</evidence>